<evidence type="ECO:0000313" key="2">
    <source>
        <dbReference type="RefSeq" id="XP_075079939.1"/>
    </source>
</evidence>
<proteinExistence type="predicted"/>
<dbReference type="Proteomes" id="UP000790787">
    <property type="component" value="Chromosome 10"/>
</dbReference>
<reference evidence="1" key="1">
    <citation type="journal article" date="2014" name="Nat. Commun.">
        <title>The tobacco genome sequence and its comparison with those of tomato and potato.</title>
        <authorList>
            <person name="Sierro N."/>
            <person name="Battey J.N."/>
            <person name="Ouadi S."/>
            <person name="Bakaher N."/>
            <person name="Bovet L."/>
            <person name="Willig A."/>
            <person name="Goepfert S."/>
            <person name="Peitsch M.C."/>
            <person name="Ivanov N.V."/>
        </authorList>
    </citation>
    <scope>NUCLEOTIDE SEQUENCE [LARGE SCALE GENOMIC DNA]</scope>
</reference>
<dbReference type="RefSeq" id="XP_075079939.1">
    <property type="nucleotide sequence ID" value="XM_075223838.1"/>
</dbReference>
<reference evidence="2" key="2">
    <citation type="submission" date="2025-08" db="UniProtKB">
        <authorList>
            <consortium name="RefSeq"/>
        </authorList>
    </citation>
    <scope>IDENTIFICATION</scope>
    <source>
        <tissue evidence="2">Leaf</tissue>
    </source>
</reference>
<accession>A0AC58S4P4</accession>
<evidence type="ECO:0000313" key="1">
    <source>
        <dbReference type="Proteomes" id="UP000790787"/>
    </source>
</evidence>
<protein>
    <submittedName>
        <fullName evidence="2">Uncharacterized protein LOC142165242</fullName>
    </submittedName>
</protein>
<keyword evidence="1" id="KW-1185">Reference proteome</keyword>
<organism evidence="1 2">
    <name type="scientific">Nicotiana tabacum</name>
    <name type="common">Common tobacco</name>
    <dbReference type="NCBI Taxonomy" id="4097"/>
    <lineage>
        <taxon>Eukaryota</taxon>
        <taxon>Viridiplantae</taxon>
        <taxon>Streptophyta</taxon>
        <taxon>Embryophyta</taxon>
        <taxon>Tracheophyta</taxon>
        <taxon>Spermatophyta</taxon>
        <taxon>Magnoliopsida</taxon>
        <taxon>eudicotyledons</taxon>
        <taxon>Gunneridae</taxon>
        <taxon>Pentapetalae</taxon>
        <taxon>asterids</taxon>
        <taxon>lamiids</taxon>
        <taxon>Solanales</taxon>
        <taxon>Solanaceae</taxon>
        <taxon>Nicotianoideae</taxon>
        <taxon>Nicotianeae</taxon>
        <taxon>Nicotiana</taxon>
    </lineage>
</organism>
<sequence length="151" mass="17729">MAIGESDKETEMDVKSAFLNVYLKENVFVKQTLGFESKDCLHHVYKLDKTLYGLKHAPRAWHKRLSKFLFEHGYKRGLCARFQVNPKESHLTLIKRRFRYLKSTTVLCLWYPKVSNFNLVGHVDADYASFLVDRKSTSDLHKRIFIEEPSS</sequence>
<name>A0AC58S4P4_TOBAC</name>
<gene>
    <name evidence="2" type="primary">LOC142165242</name>
</gene>